<dbReference type="PROSITE" id="PS00551">
    <property type="entry name" value="MOLYBDOPTERIN_PROK_1"/>
    <property type="match status" value="1"/>
</dbReference>
<evidence type="ECO:0000313" key="9">
    <source>
        <dbReference type="EMBL" id="SMA50565.1"/>
    </source>
</evidence>
<keyword evidence="7" id="KW-0411">Iron-sulfur</keyword>
<dbReference type="PROSITE" id="PS51669">
    <property type="entry name" value="4FE4S_MOW_BIS_MGD"/>
    <property type="match status" value="1"/>
</dbReference>
<evidence type="ECO:0000256" key="3">
    <source>
        <dbReference type="ARBA" id="ARBA00022505"/>
    </source>
</evidence>
<keyword evidence="10" id="KW-1185">Reference proteome</keyword>
<dbReference type="InterPro" id="IPR041924">
    <property type="entry name" value="Formate_Dh-H_N"/>
</dbReference>
<dbReference type="SUPFAM" id="SSF53706">
    <property type="entry name" value="Formate dehydrogenase/DMSO reductase, domains 1-3"/>
    <property type="match status" value="1"/>
</dbReference>
<keyword evidence="3" id="KW-0500">Molybdenum</keyword>
<dbReference type="CDD" id="cd02753">
    <property type="entry name" value="MopB_Formate-Dh-H"/>
    <property type="match status" value="1"/>
</dbReference>
<name>A0A1X7AQQ3_9GAMM</name>
<evidence type="ECO:0000256" key="2">
    <source>
        <dbReference type="ARBA" id="ARBA00022485"/>
    </source>
</evidence>
<evidence type="ECO:0000256" key="6">
    <source>
        <dbReference type="ARBA" id="ARBA00023004"/>
    </source>
</evidence>
<dbReference type="Gene3D" id="2.40.40.20">
    <property type="match status" value="1"/>
</dbReference>
<dbReference type="InterPro" id="IPR006657">
    <property type="entry name" value="MoPterin_dinucl-bd_dom"/>
</dbReference>
<dbReference type="InterPro" id="IPR006656">
    <property type="entry name" value="Mopterin_OxRdtase"/>
</dbReference>
<dbReference type="Gene3D" id="2.20.25.90">
    <property type="entry name" value="ADC-like domains"/>
    <property type="match status" value="1"/>
</dbReference>
<dbReference type="InterPro" id="IPR006478">
    <property type="entry name" value="Formate_DH_asu"/>
</dbReference>
<dbReference type="NCBIfam" id="TIGR01591">
    <property type="entry name" value="Fdh-alpha"/>
    <property type="match status" value="1"/>
</dbReference>
<dbReference type="GO" id="GO:0003954">
    <property type="term" value="F:NADH dehydrogenase activity"/>
    <property type="evidence" value="ECO:0007669"/>
    <property type="project" value="TreeGrafter"/>
</dbReference>
<dbReference type="EMBL" id="FWPT01000013">
    <property type="protein sequence ID" value="SMA50565.1"/>
    <property type="molecule type" value="Genomic_DNA"/>
</dbReference>
<reference evidence="9 10" key="1">
    <citation type="submission" date="2017-03" db="EMBL/GenBank/DDBJ databases">
        <authorList>
            <person name="Afonso C.L."/>
            <person name="Miller P.J."/>
            <person name="Scott M.A."/>
            <person name="Spackman E."/>
            <person name="Goraichik I."/>
            <person name="Dimitrov K.M."/>
            <person name="Suarez D.L."/>
            <person name="Swayne D.E."/>
        </authorList>
    </citation>
    <scope>NUCLEOTIDE SEQUENCE [LARGE SCALE GENOMIC DNA]</scope>
    <source>
        <strain evidence="9">SB41UT1</strain>
    </source>
</reference>
<dbReference type="FunFam" id="3.40.228.10:FF:000002">
    <property type="entry name" value="Formate dehydrogenase subunit alpha"/>
    <property type="match status" value="1"/>
</dbReference>
<feature type="domain" description="4Fe-4S Mo/W bis-MGD-type" evidence="8">
    <location>
        <begin position="3"/>
        <end position="59"/>
    </location>
</feature>
<dbReference type="GO" id="GO:0043546">
    <property type="term" value="F:molybdopterin cofactor binding"/>
    <property type="evidence" value="ECO:0007669"/>
    <property type="project" value="InterPro"/>
</dbReference>
<dbReference type="InterPro" id="IPR050123">
    <property type="entry name" value="Prok_molybdopt-oxidoreductase"/>
</dbReference>
<gene>
    <name evidence="9" type="primary">fdhF_2</name>
    <name evidence="9" type="ORF">EHSB41UT_04376</name>
</gene>
<keyword evidence="2" id="KW-0004">4Fe-4S</keyword>
<evidence type="ECO:0000256" key="7">
    <source>
        <dbReference type="ARBA" id="ARBA00023014"/>
    </source>
</evidence>
<dbReference type="GO" id="GO:0015942">
    <property type="term" value="P:formate metabolic process"/>
    <property type="evidence" value="ECO:0007669"/>
    <property type="project" value="InterPro"/>
</dbReference>
<dbReference type="PANTHER" id="PTHR43105:SF14">
    <property type="entry name" value="FORMATE DEHYDROGENASE H"/>
    <property type="match status" value="1"/>
</dbReference>
<dbReference type="GO" id="GO:1990204">
    <property type="term" value="C:oxidoreductase complex"/>
    <property type="evidence" value="ECO:0007669"/>
    <property type="project" value="UniProtKB-ARBA"/>
</dbReference>
<dbReference type="Pfam" id="PF04879">
    <property type="entry name" value="Molybdop_Fe4S4"/>
    <property type="match status" value="1"/>
</dbReference>
<dbReference type="SMART" id="SM00926">
    <property type="entry name" value="Molybdop_Fe4S4"/>
    <property type="match status" value="1"/>
</dbReference>
<sequence>MSIKTTSTVCPFCGTGCGIGLRTENGQLLGVEPIRNHPVSKGRLCSKGWNSAYGVERQNRITTPLIKENGAFRPASWEEAIELIHEQFSYHLEEHGPTSVGAISCARATNEDNYAIQKFTRVVLQTNNIDHCARICHSPSVAGLARTVGEGAMTNSIGDVSKADVVVVFGCDPTESHCIIGSEIIQAKERGALLIVVDPRKTRLAKMADVHLQLKVGSNIALVNGLLNIIFANGWENKAFLEEHCLYLDQLKASVEEYTLEEVSKRTGVPADQLIQAARIYSHARAAFLAYGMGVTQFVSGTNNVIAISNLVLSCGQIGRPGTGINPLRGQNNVQGACDMGALPGNYPGYQFTNDPVAQEKFSKAWGYQVPTHPGMTSLGMNEATLQGQFHAMMIFGEDPVVTDPDQNQVAKVLKKLDFLVVVEMSMTDTASFADVILPAASFAEKHGTFTNCERRVQRVRKAIEPLGECMADWQMIGHLARRFGYTGFDWETSEEVFNELAALMPIYSGMSYPRIEQHGGLQWPCNAHAPDGTPILHRKGFPNGKARLIPLHHLPPAETPDADFPYYLTTIRLHFHYGCGSMTRKSPILERETPSGLLFMNEQDARNQGLFNNAPVGVRSRRGYLETRVVFSEQMPPGLVSMPYHFDDIPSNQLTNDAQDPVTRMPELKACAIRIEPLAPTARPRSIKELREQGECDAHL</sequence>
<dbReference type="PANTHER" id="PTHR43105">
    <property type="entry name" value="RESPIRATORY NITRATE REDUCTASE"/>
    <property type="match status" value="1"/>
</dbReference>
<proteinExistence type="predicted"/>
<keyword evidence="4" id="KW-0479">Metal-binding</keyword>
<dbReference type="Pfam" id="PF00384">
    <property type="entry name" value="Molybdopterin"/>
    <property type="match status" value="1"/>
</dbReference>
<dbReference type="InterPro" id="IPR006963">
    <property type="entry name" value="Mopterin_OxRdtase_4Fe-4S_dom"/>
</dbReference>
<dbReference type="AlphaFoldDB" id="A0A1X7AQQ3"/>
<evidence type="ECO:0000256" key="4">
    <source>
        <dbReference type="ARBA" id="ARBA00022723"/>
    </source>
</evidence>
<dbReference type="PROSITE" id="PS00490">
    <property type="entry name" value="MOLYBDOPTERIN_PROK_2"/>
    <property type="match status" value="1"/>
</dbReference>
<protein>
    <submittedName>
        <fullName evidence="9">Formate dehydrogenase H</fullName>
        <ecNumber evidence="9">1.1.99.33</ecNumber>
    </submittedName>
</protein>
<dbReference type="GO" id="GO:0016020">
    <property type="term" value="C:membrane"/>
    <property type="evidence" value="ECO:0007669"/>
    <property type="project" value="TreeGrafter"/>
</dbReference>
<dbReference type="Proteomes" id="UP000196573">
    <property type="component" value="Unassembled WGS sequence"/>
</dbReference>
<dbReference type="GO" id="GO:0046872">
    <property type="term" value="F:metal ion binding"/>
    <property type="evidence" value="ECO:0007669"/>
    <property type="project" value="UniProtKB-KW"/>
</dbReference>
<dbReference type="Gene3D" id="3.40.228.10">
    <property type="entry name" value="Dimethylsulfoxide Reductase, domain 2"/>
    <property type="match status" value="1"/>
</dbReference>
<dbReference type="InterPro" id="IPR009010">
    <property type="entry name" value="Asp_de-COase-like_dom_sf"/>
</dbReference>
<dbReference type="InterPro" id="IPR027467">
    <property type="entry name" value="MopterinOxRdtase_cofactor_BS"/>
</dbReference>
<dbReference type="InterPro" id="IPR006655">
    <property type="entry name" value="Mopterin_OxRdtase_prok_CS"/>
</dbReference>
<evidence type="ECO:0000256" key="5">
    <source>
        <dbReference type="ARBA" id="ARBA00023002"/>
    </source>
</evidence>
<evidence type="ECO:0000256" key="1">
    <source>
        <dbReference type="ARBA" id="ARBA00001942"/>
    </source>
</evidence>
<dbReference type="GO" id="GO:0051539">
    <property type="term" value="F:4 iron, 4 sulfur cluster binding"/>
    <property type="evidence" value="ECO:0007669"/>
    <property type="project" value="UniProtKB-KW"/>
</dbReference>
<dbReference type="OrthoDB" id="9810782at2"/>
<dbReference type="GO" id="GO:0022904">
    <property type="term" value="P:respiratory electron transport chain"/>
    <property type="evidence" value="ECO:0007669"/>
    <property type="project" value="TreeGrafter"/>
</dbReference>
<dbReference type="Gene3D" id="3.40.50.740">
    <property type="match status" value="1"/>
</dbReference>
<keyword evidence="5 9" id="KW-0560">Oxidoreductase</keyword>
<accession>A0A1X7AQQ3</accession>
<dbReference type="GO" id="GO:0008863">
    <property type="term" value="F:formate dehydrogenase (NAD+) activity"/>
    <property type="evidence" value="ECO:0007669"/>
    <property type="project" value="InterPro"/>
</dbReference>
<dbReference type="EC" id="1.1.99.33" evidence="9"/>
<keyword evidence="6" id="KW-0408">Iron</keyword>
<evidence type="ECO:0000313" key="10">
    <source>
        <dbReference type="Proteomes" id="UP000196573"/>
    </source>
</evidence>
<evidence type="ECO:0000259" key="8">
    <source>
        <dbReference type="PROSITE" id="PS51669"/>
    </source>
</evidence>
<dbReference type="RefSeq" id="WP_087112996.1">
    <property type="nucleotide sequence ID" value="NZ_CBCSCN010000016.1"/>
</dbReference>
<dbReference type="Pfam" id="PF01568">
    <property type="entry name" value="Molydop_binding"/>
    <property type="match status" value="1"/>
</dbReference>
<dbReference type="SUPFAM" id="SSF50692">
    <property type="entry name" value="ADC-like"/>
    <property type="match status" value="1"/>
</dbReference>
<organism evidence="9 10">
    <name type="scientific">Parendozoicomonas haliclonae</name>
    <dbReference type="NCBI Taxonomy" id="1960125"/>
    <lineage>
        <taxon>Bacteria</taxon>
        <taxon>Pseudomonadati</taxon>
        <taxon>Pseudomonadota</taxon>
        <taxon>Gammaproteobacteria</taxon>
        <taxon>Oceanospirillales</taxon>
        <taxon>Endozoicomonadaceae</taxon>
        <taxon>Parendozoicomonas</taxon>
    </lineage>
</organism>
<comment type="cofactor">
    <cofactor evidence="1">
        <name>Mo-bis(molybdopterin guanine dinucleotide)</name>
        <dbReference type="ChEBI" id="CHEBI:60539"/>
    </cofactor>
</comment>